<protein>
    <submittedName>
        <fullName evidence="2">Uncharacterized protein</fullName>
    </submittedName>
</protein>
<dbReference type="AlphaFoldDB" id="A0ABD2M1D9"/>
<feature type="compositionally biased region" description="Basic residues" evidence="1">
    <location>
        <begin position="308"/>
        <end position="319"/>
    </location>
</feature>
<organism evidence="2 3">
    <name type="scientific">Heterodera trifolii</name>
    <dbReference type="NCBI Taxonomy" id="157864"/>
    <lineage>
        <taxon>Eukaryota</taxon>
        <taxon>Metazoa</taxon>
        <taxon>Ecdysozoa</taxon>
        <taxon>Nematoda</taxon>
        <taxon>Chromadorea</taxon>
        <taxon>Rhabditida</taxon>
        <taxon>Tylenchina</taxon>
        <taxon>Tylenchomorpha</taxon>
        <taxon>Tylenchoidea</taxon>
        <taxon>Heteroderidae</taxon>
        <taxon>Heteroderinae</taxon>
        <taxon>Heterodera</taxon>
    </lineage>
</organism>
<dbReference type="EMBL" id="JBICBT010000191">
    <property type="protein sequence ID" value="KAL3121281.1"/>
    <property type="molecule type" value="Genomic_DNA"/>
</dbReference>
<dbReference type="Proteomes" id="UP001620626">
    <property type="component" value="Unassembled WGS sequence"/>
</dbReference>
<comment type="caution">
    <text evidence="2">The sequence shown here is derived from an EMBL/GenBank/DDBJ whole genome shotgun (WGS) entry which is preliminary data.</text>
</comment>
<evidence type="ECO:0000313" key="3">
    <source>
        <dbReference type="Proteomes" id="UP001620626"/>
    </source>
</evidence>
<proteinExistence type="predicted"/>
<feature type="compositionally biased region" description="Basic and acidic residues" evidence="1">
    <location>
        <begin position="297"/>
        <end position="307"/>
    </location>
</feature>
<accession>A0ABD2M1D9</accession>
<reference evidence="2 3" key="1">
    <citation type="submission" date="2024-10" db="EMBL/GenBank/DDBJ databases">
        <authorList>
            <person name="Kim D."/>
        </authorList>
    </citation>
    <scope>NUCLEOTIDE SEQUENCE [LARGE SCALE GENOMIC DNA]</scope>
    <source>
        <strain evidence="2">BH-2024</strain>
    </source>
</reference>
<evidence type="ECO:0000313" key="2">
    <source>
        <dbReference type="EMBL" id="KAL3121281.1"/>
    </source>
</evidence>
<keyword evidence="3" id="KW-1185">Reference proteome</keyword>
<evidence type="ECO:0000256" key="1">
    <source>
        <dbReference type="SAM" id="MobiDB-lite"/>
    </source>
</evidence>
<name>A0ABD2M1D9_9BILA</name>
<sequence length="319" mass="36851">MFCNEEKELLLNDEVVDQILLLTFSLALRLKFSAIFASYRNAGLDFLYHSNDDGSEYWQIQTLLSAYKQLSDAKGITKLGIFPFELSKISDDKTFAFWMVEFRDQQKKAIADFEQYTENFTFIVKISKFSLPRDDVIKIINAIIDNEVKDNGKEDETKLPEVYTFVKNYFVGKMKSGEEPLEKFISCVLYNFGFKLISLLLETAKETMGETTKETTKKFSELFEKHKTGHENKHAPIVEVVEYEELYKVFGLGYSIVQIELEMFNEPIGQYERAIGFKETERTESPTGKPTKGKGKQKTDGQKDHQKMKGKKANKKRGQ</sequence>
<gene>
    <name evidence="2" type="ORF">niasHT_008263</name>
</gene>
<feature type="region of interest" description="Disordered" evidence="1">
    <location>
        <begin position="276"/>
        <end position="319"/>
    </location>
</feature>